<dbReference type="HOGENOM" id="CLU_114564_0_1_9"/>
<dbReference type="GO" id="GO:0016747">
    <property type="term" value="F:acyltransferase activity, transferring groups other than amino-acyl groups"/>
    <property type="evidence" value="ECO:0007669"/>
    <property type="project" value="InterPro"/>
</dbReference>
<evidence type="ECO:0000259" key="1">
    <source>
        <dbReference type="PROSITE" id="PS51186"/>
    </source>
</evidence>
<dbReference type="Proteomes" id="UP000007523">
    <property type="component" value="Chromosome"/>
</dbReference>
<organism evidence="2 3">
    <name type="scientific">Paenibacillus mucilaginosus 3016</name>
    <dbReference type="NCBI Taxonomy" id="1116391"/>
    <lineage>
        <taxon>Bacteria</taxon>
        <taxon>Bacillati</taxon>
        <taxon>Bacillota</taxon>
        <taxon>Bacilli</taxon>
        <taxon>Bacillales</taxon>
        <taxon>Paenibacillaceae</taxon>
        <taxon>Paenibacillus</taxon>
    </lineage>
</organism>
<dbReference type="InterPro" id="IPR016181">
    <property type="entry name" value="Acyl_CoA_acyltransferase"/>
</dbReference>
<sequence length="187" mass="21093">MSSGFSDRKALHLSIRNKKEQAGFRLAPLTEEQARVICTWTYPPPYDLYNWKPWETLLARGEEFADPDIRQKQYRSVLDEEGRLTGFAQLFPMAGVTRLGLGLRPDLRGSGLGTAFVRAIAEEALRQKPANEIDLEVLTWNTRAIRTYEKAGFEITDTYERMTPNGPAEFHCMVWTGKLPGGPASVS</sequence>
<proteinExistence type="predicted"/>
<dbReference type="RefSeq" id="WP_014372619.1">
    <property type="nucleotide sequence ID" value="NC_016935.1"/>
</dbReference>
<dbReference type="AlphaFoldDB" id="H6NBL0"/>
<evidence type="ECO:0000313" key="2">
    <source>
        <dbReference type="EMBL" id="AFC33779.1"/>
    </source>
</evidence>
<dbReference type="Pfam" id="PF00583">
    <property type="entry name" value="Acetyltransf_1"/>
    <property type="match status" value="1"/>
</dbReference>
<dbReference type="KEGG" id="pmq:PM3016_7203"/>
<name>H6NBL0_9BACL</name>
<evidence type="ECO:0000313" key="3">
    <source>
        <dbReference type="Proteomes" id="UP000007523"/>
    </source>
</evidence>
<dbReference type="Gene3D" id="3.40.630.30">
    <property type="match status" value="1"/>
</dbReference>
<accession>H6NBL0</accession>
<keyword evidence="3" id="KW-1185">Reference proteome</keyword>
<dbReference type="EMBL" id="CP003235">
    <property type="protein sequence ID" value="AFC33779.1"/>
    <property type="molecule type" value="Genomic_DNA"/>
</dbReference>
<dbReference type="STRING" id="1116391.PM3016_7203"/>
<protein>
    <recommendedName>
        <fullName evidence="1">N-acetyltransferase domain-containing protein</fullName>
    </recommendedName>
</protein>
<reference evidence="2 3" key="1">
    <citation type="journal article" date="2012" name="J. Bacteriol.">
        <title>Complete Genome Sequence of Paenibacillus mucilaginosus 3016, a Bacterium Functional as Microbial Fertilizer.</title>
        <authorList>
            <person name="Ma M."/>
            <person name="Wang Z."/>
            <person name="Li L."/>
            <person name="Jiang X."/>
            <person name="Guan D."/>
            <person name="Cao F."/>
            <person name="Chen H."/>
            <person name="Wang X."/>
            <person name="Shen D."/>
            <person name="Du B."/>
            <person name="Li J."/>
        </authorList>
    </citation>
    <scope>NUCLEOTIDE SEQUENCE [LARGE SCALE GENOMIC DNA]</scope>
    <source>
        <strain evidence="2 3">3016</strain>
    </source>
</reference>
<dbReference type="InterPro" id="IPR000182">
    <property type="entry name" value="GNAT_dom"/>
</dbReference>
<dbReference type="CDD" id="cd04301">
    <property type="entry name" value="NAT_SF"/>
    <property type="match status" value="1"/>
</dbReference>
<dbReference type="SUPFAM" id="SSF55729">
    <property type="entry name" value="Acyl-CoA N-acyltransferases (Nat)"/>
    <property type="match status" value="1"/>
</dbReference>
<feature type="domain" description="N-acetyltransferase" evidence="1">
    <location>
        <begin position="24"/>
        <end position="181"/>
    </location>
</feature>
<gene>
    <name evidence="2" type="ORF">PM3016_7203</name>
</gene>
<dbReference type="PROSITE" id="PS51186">
    <property type="entry name" value="GNAT"/>
    <property type="match status" value="1"/>
</dbReference>